<evidence type="ECO:0000313" key="2">
    <source>
        <dbReference type="EMBL" id="OKO92545.1"/>
    </source>
</evidence>
<dbReference type="AlphaFoldDB" id="A0A1Q5SXG5"/>
<dbReference type="Proteomes" id="UP001223761">
    <property type="component" value="Chromosome"/>
</dbReference>
<feature type="region of interest" description="Disordered" evidence="1">
    <location>
        <begin position="151"/>
        <end position="179"/>
    </location>
</feature>
<proteinExistence type="predicted"/>
<reference evidence="2 4" key="1">
    <citation type="submission" date="2016-11" db="EMBL/GenBank/DDBJ databases">
        <authorList>
            <person name="Kadnikov V."/>
            <person name="Nazina T."/>
        </authorList>
    </citation>
    <scope>NUCLEOTIDE SEQUENCE [LARGE SCALE GENOMIC DNA]</scope>
    <source>
        <strain evidence="2 4">1017</strain>
    </source>
</reference>
<dbReference type="Gene3D" id="1.10.3450.10">
    <property type="entry name" value="TTHA0068-like"/>
    <property type="match status" value="1"/>
</dbReference>
<keyword evidence="5" id="KW-1185">Reference proteome</keyword>
<evidence type="ECO:0000313" key="3">
    <source>
        <dbReference type="EMBL" id="WMJ17343.1"/>
    </source>
</evidence>
<protein>
    <submittedName>
        <fullName evidence="2">DUF309 domain-containing protein</fullName>
    </submittedName>
</protein>
<name>A0A1Q5SXG5_9BACL</name>
<dbReference type="Pfam" id="PF03745">
    <property type="entry name" value="DUF309"/>
    <property type="match status" value="1"/>
</dbReference>
<accession>A0A1Q5SXG5</accession>
<evidence type="ECO:0000313" key="4">
    <source>
        <dbReference type="Proteomes" id="UP000186030"/>
    </source>
</evidence>
<reference evidence="2" key="3">
    <citation type="journal article" date="2019" name="Int. J. Syst. Evol. Microbiol.">
        <title>Geobacillus proteiniphilus sp. nov., a thermophilic bacterium isolated from a high-temperature heavy oil reservoir in China.</title>
        <authorList>
            <person name="Semenova E.M."/>
            <person name="Sokolova D.S."/>
            <person name="Grouzdev D.S."/>
            <person name="Poltaraus A.B."/>
            <person name="Vinokurova N.G."/>
            <person name="Tourova T.P."/>
            <person name="Nazina T.N."/>
        </authorList>
    </citation>
    <scope>NUCLEOTIDE SEQUENCE</scope>
    <source>
        <strain evidence="2">1017</strain>
    </source>
</reference>
<evidence type="ECO:0000313" key="5">
    <source>
        <dbReference type="Proteomes" id="UP001223761"/>
    </source>
</evidence>
<gene>
    <name evidence="2" type="ORF">BRO54_2305</name>
    <name evidence="3" type="ORF">RA955_04340</name>
</gene>
<dbReference type="PANTHER" id="PTHR34796:SF1">
    <property type="entry name" value="EXPRESSED PROTEIN"/>
    <property type="match status" value="1"/>
</dbReference>
<dbReference type="InterPro" id="IPR005500">
    <property type="entry name" value="DUF309"/>
</dbReference>
<evidence type="ECO:0000256" key="1">
    <source>
        <dbReference type="SAM" id="MobiDB-lite"/>
    </source>
</evidence>
<reference evidence="4" key="2">
    <citation type="submission" date="2017-01" db="EMBL/GenBank/DDBJ databases">
        <title>Genome sequencing and annotation of Geobacillus sp. 1017, a Hydrocarbon-Oxidizing Thermophilic Bacterium Isolated from a Heavy Oil Reservoir (China).</title>
        <authorList>
            <person name="Kadnikov V.V."/>
            <person name="Mardanov A.V."/>
            <person name="Poltaraus A.B."/>
            <person name="Sokolova D.S."/>
            <person name="Semenova E.M."/>
            <person name="Ravin N.V."/>
            <person name="Tourova T.P."/>
            <person name="Nazina T.N."/>
        </authorList>
    </citation>
    <scope>NUCLEOTIDE SEQUENCE [LARGE SCALE GENOMIC DNA]</scope>
    <source>
        <strain evidence="4">1017</strain>
    </source>
</reference>
<dbReference type="EMBL" id="CP133076">
    <property type="protein sequence ID" value="WMJ17343.1"/>
    <property type="molecule type" value="Genomic_DNA"/>
</dbReference>
<dbReference type="SUPFAM" id="SSF140663">
    <property type="entry name" value="TTHA0068-like"/>
    <property type="match status" value="1"/>
</dbReference>
<reference evidence="3 5" key="4">
    <citation type="submission" date="2023-08" db="EMBL/GenBank/DDBJ databases">
        <title>Genome sequencing of the thermostable Gram positive bacteria Geobacillus proteiniphilus strain T-6.</title>
        <authorList>
            <person name="Shulami S."/>
            <person name="Shoham Y."/>
        </authorList>
    </citation>
    <scope>NUCLEOTIDE SEQUENCE [LARGE SCALE GENOMIC DNA]</scope>
    <source>
        <strain evidence="3 5">T-6</strain>
    </source>
</reference>
<dbReference type="RefSeq" id="WP_074043921.1">
    <property type="nucleotide sequence ID" value="NZ_CP133076.1"/>
</dbReference>
<feature type="compositionally biased region" description="Basic and acidic residues" evidence="1">
    <location>
        <begin position="151"/>
        <end position="160"/>
    </location>
</feature>
<organism evidence="2 4">
    <name type="scientific">Geobacillus proteiniphilus</name>
    <dbReference type="NCBI Taxonomy" id="860353"/>
    <lineage>
        <taxon>Bacteria</taxon>
        <taxon>Bacillati</taxon>
        <taxon>Bacillota</taxon>
        <taxon>Bacilli</taxon>
        <taxon>Bacillales</taxon>
        <taxon>Anoxybacillaceae</taxon>
        <taxon>Geobacillus</taxon>
    </lineage>
</organism>
<dbReference type="Proteomes" id="UP000186030">
    <property type="component" value="Unassembled WGS sequence"/>
</dbReference>
<dbReference type="EMBL" id="MQMG01000029">
    <property type="protein sequence ID" value="OKO92545.1"/>
    <property type="molecule type" value="Genomic_DNA"/>
</dbReference>
<dbReference type="InterPro" id="IPR023203">
    <property type="entry name" value="TTHA0068_sf"/>
</dbReference>
<sequence length="179" mass="20892">MYPKAYIEYLIHFHSDRDYFECHEILEEHWKQDGRNKGWLVLIQIAVAFYHYRRGNVSGALRLIRRARALLDETQEMIRRLGLDDGALARLLDETARRITRGEPYESVELPIRDRSLYEECQAACARRQLVWGRASDLANLNLVDKHRRRDRSDVVAAREQKKRAKAEGVGFPPPPPPA</sequence>
<dbReference type="PANTHER" id="PTHR34796">
    <property type="entry name" value="EXPRESSED PROTEIN"/>
    <property type="match status" value="1"/>
</dbReference>